<dbReference type="PROSITE" id="PS50850">
    <property type="entry name" value="MFS"/>
    <property type="match status" value="1"/>
</dbReference>
<feature type="transmembrane region" description="Helical" evidence="4">
    <location>
        <begin position="274"/>
        <end position="292"/>
    </location>
</feature>
<dbReference type="SUPFAM" id="SSF103473">
    <property type="entry name" value="MFS general substrate transporter"/>
    <property type="match status" value="1"/>
</dbReference>
<evidence type="ECO:0000313" key="7">
    <source>
        <dbReference type="Proteomes" id="UP000254326"/>
    </source>
</evidence>
<dbReference type="AlphaFoldDB" id="A0A370U9X3"/>
<dbReference type="EMBL" id="QKRA01000003">
    <property type="protein sequence ID" value="RDL44579.1"/>
    <property type="molecule type" value="Genomic_DNA"/>
</dbReference>
<keyword evidence="1 4" id="KW-0812">Transmembrane</keyword>
<feature type="transmembrane region" description="Helical" evidence="4">
    <location>
        <begin position="71"/>
        <end position="88"/>
    </location>
</feature>
<protein>
    <submittedName>
        <fullName evidence="6">MFS transporter</fullName>
    </submittedName>
</protein>
<comment type="caution">
    <text evidence="6">The sequence shown here is derived from an EMBL/GenBank/DDBJ whole genome shotgun (WGS) entry which is preliminary data.</text>
</comment>
<dbReference type="PANTHER" id="PTHR23534:SF1">
    <property type="entry name" value="MAJOR FACILITATOR SUPERFAMILY PROTEIN"/>
    <property type="match status" value="1"/>
</dbReference>
<dbReference type="Proteomes" id="UP000254326">
    <property type="component" value="Unassembled WGS sequence"/>
</dbReference>
<dbReference type="Gene3D" id="1.20.1250.20">
    <property type="entry name" value="MFS general substrate transporter like domains"/>
    <property type="match status" value="1"/>
</dbReference>
<evidence type="ECO:0000256" key="1">
    <source>
        <dbReference type="ARBA" id="ARBA00022692"/>
    </source>
</evidence>
<dbReference type="InterPro" id="IPR011701">
    <property type="entry name" value="MFS"/>
</dbReference>
<dbReference type="PANTHER" id="PTHR23534">
    <property type="entry name" value="MFS PERMEASE"/>
    <property type="match status" value="1"/>
</dbReference>
<feature type="transmembrane region" description="Helical" evidence="4">
    <location>
        <begin position="246"/>
        <end position="267"/>
    </location>
</feature>
<evidence type="ECO:0000256" key="3">
    <source>
        <dbReference type="ARBA" id="ARBA00023136"/>
    </source>
</evidence>
<accession>A0A370U9X3</accession>
<feature type="transmembrane region" description="Helical" evidence="4">
    <location>
        <begin position="7"/>
        <end position="31"/>
    </location>
</feature>
<evidence type="ECO:0000313" key="6">
    <source>
        <dbReference type="EMBL" id="RDL44579.1"/>
    </source>
</evidence>
<dbReference type="RefSeq" id="WP_115467842.1">
    <property type="nucleotide sequence ID" value="NZ_QKRA01000003.1"/>
</dbReference>
<reference evidence="6 7" key="1">
    <citation type="submission" date="2018-06" db="EMBL/GenBank/DDBJ databases">
        <title>Marinomonas sp. YLB-05 draft genome sequence.</title>
        <authorList>
            <person name="Yu L."/>
            <person name="Tang X."/>
        </authorList>
    </citation>
    <scope>NUCLEOTIDE SEQUENCE [LARGE SCALE GENOMIC DNA]</scope>
    <source>
        <strain evidence="6 7">YLB-05</strain>
    </source>
</reference>
<feature type="transmembrane region" description="Helical" evidence="4">
    <location>
        <begin position="212"/>
        <end position="234"/>
    </location>
</feature>
<dbReference type="InterPro" id="IPR020846">
    <property type="entry name" value="MFS_dom"/>
</dbReference>
<keyword evidence="2 4" id="KW-1133">Transmembrane helix</keyword>
<organism evidence="6 7">
    <name type="scientific">Marinomonas piezotolerans</name>
    <dbReference type="NCBI Taxonomy" id="2213058"/>
    <lineage>
        <taxon>Bacteria</taxon>
        <taxon>Pseudomonadati</taxon>
        <taxon>Pseudomonadota</taxon>
        <taxon>Gammaproteobacteria</taxon>
        <taxon>Oceanospirillales</taxon>
        <taxon>Oceanospirillaceae</taxon>
        <taxon>Marinomonas</taxon>
    </lineage>
</organism>
<proteinExistence type="predicted"/>
<feature type="domain" description="Major facilitator superfamily (MFS) profile" evidence="5">
    <location>
        <begin position="207"/>
        <end position="396"/>
    </location>
</feature>
<evidence type="ECO:0000259" key="5">
    <source>
        <dbReference type="PROSITE" id="PS50850"/>
    </source>
</evidence>
<evidence type="ECO:0000256" key="2">
    <source>
        <dbReference type="ARBA" id="ARBA00022989"/>
    </source>
</evidence>
<feature type="transmembrane region" description="Helical" evidence="4">
    <location>
        <begin position="298"/>
        <end position="323"/>
    </location>
</feature>
<feature type="transmembrane region" description="Helical" evidence="4">
    <location>
        <begin position="94"/>
        <end position="111"/>
    </location>
</feature>
<feature type="transmembrane region" description="Helical" evidence="4">
    <location>
        <begin position="360"/>
        <end position="380"/>
    </location>
</feature>
<sequence>MLGMTVWGLALGQAILITGNILLVSVTALIGQSLAPSIAMATLPVALQFLGLMGVTLPAALLMAWLGRKKGFLFGNIIGVAGAILAYFAVKHELFPLFCLSTFLLGMAIGVGQQYRFAATENAPSSKAPQAISLIMGAGVIAAVLGPNMAIWFEYWAPDRQYLGAFAALIVLYAFNTLLVALLPLKPPSKAEQSGTPRPYKELLRQSDLRSAIVAGSIGYGVMVIVMTATPLAMQHTGFGFGETAYVIQWHVLGMFLPSFLTGKLIARYGSYRVIQSGCLLLLSCIALNQVGMTYWHFFSALILLGVGWNFTFIGATTMLTKAHRPEDKARVQGVNDLIVFTCSAAASLLAGYWQSLFGWQILNLLMIPAILLAMFTMMSSRKRASIIIREPNSPA</sequence>
<keyword evidence="7" id="KW-1185">Reference proteome</keyword>
<evidence type="ECO:0000256" key="4">
    <source>
        <dbReference type="SAM" id="Phobius"/>
    </source>
</evidence>
<dbReference type="Pfam" id="PF07690">
    <property type="entry name" value="MFS_1"/>
    <property type="match status" value="1"/>
</dbReference>
<feature type="transmembrane region" description="Helical" evidence="4">
    <location>
        <begin position="335"/>
        <end position="354"/>
    </location>
</feature>
<name>A0A370U9X3_9GAMM</name>
<dbReference type="InterPro" id="IPR036259">
    <property type="entry name" value="MFS_trans_sf"/>
</dbReference>
<feature type="transmembrane region" description="Helical" evidence="4">
    <location>
        <begin position="131"/>
        <end position="153"/>
    </location>
</feature>
<dbReference type="OrthoDB" id="8558006at2"/>
<feature type="transmembrane region" description="Helical" evidence="4">
    <location>
        <begin position="165"/>
        <end position="185"/>
    </location>
</feature>
<gene>
    <name evidence="6" type="ORF">DN730_09315</name>
</gene>
<feature type="transmembrane region" description="Helical" evidence="4">
    <location>
        <begin position="37"/>
        <end position="64"/>
    </location>
</feature>
<keyword evidence="3 4" id="KW-0472">Membrane</keyword>
<dbReference type="GO" id="GO:0022857">
    <property type="term" value="F:transmembrane transporter activity"/>
    <property type="evidence" value="ECO:0007669"/>
    <property type="project" value="InterPro"/>
</dbReference>